<dbReference type="InterPro" id="IPR045312">
    <property type="entry name" value="PCBER-like"/>
</dbReference>
<dbReference type="PANTHER" id="PTHR47706">
    <property type="entry name" value="NMRA-LIKE FAMILY PROTEIN"/>
    <property type="match status" value="1"/>
</dbReference>
<dbReference type="OrthoDB" id="9984533at2759"/>
<dbReference type="Gene3D" id="3.40.50.720">
    <property type="entry name" value="NAD(P)-binding Rossmann-like Domain"/>
    <property type="match status" value="1"/>
</dbReference>
<proteinExistence type="predicted"/>
<dbReference type="PANTHER" id="PTHR47706:SF9">
    <property type="entry name" value="NMRA-LIKE DOMAIN-CONTAINING PROTEIN-RELATED"/>
    <property type="match status" value="1"/>
</dbReference>
<dbReference type="SUPFAM" id="SSF51735">
    <property type="entry name" value="NAD(P)-binding Rossmann-fold domains"/>
    <property type="match status" value="1"/>
</dbReference>
<keyword evidence="2" id="KW-0560">Oxidoreductase</keyword>
<dbReference type="InterPro" id="IPR036291">
    <property type="entry name" value="NAD(P)-bd_dom_sf"/>
</dbReference>
<protein>
    <submittedName>
        <fullName evidence="4">2'-hydroxyisoflavone reductase</fullName>
    </submittedName>
</protein>
<name>A0A8H5SVT1_FUSHE</name>
<feature type="domain" description="NmrA-like" evidence="3">
    <location>
        <begin position="6"/>
        <end position="241"/>
    </location>
</feature>
<keyword evidence="5" id="KW-1185">Reference proteome</keyword>
<dbReference type="EMBL" id="JAAGWQ010000188">
    <property type="protein sequence ID" value="KAF5660879.1"/>
    <property type="molecule type" value="Genomic_DNA"/>
</dbReference>
<reference evidence="4 5" key="1">
    <citation type="submission" date="2020-05" db="EMBL/GenBank/DDBJ databases">
        <title>Identification and distribution of gene clusters putatively required for synthesis of sphingolipid metabolism inhibitors in phylogenetically diverse species of the filamentous fungus Fusarium.</title>
        <authorList>
            <person name="Kim H.-S."/>
            <person name="Busman M."/>
            <person name="Brown D.W."/>
            <person name="Divon H."/>
            <person name="Uhlig S."/>
            <person name="Proctor R.H."/>
        </authorList>
    </citation>
    <scope>NUCLEOTIDE SEQUENCE [LARGE SCALE GENOMIC DNA]</scope>
    <source>
        <strain evidence="4 5">NRRL 20693</strain>
    </source>
</reference>
<evidence type="ECO:0000313" key="5">
    <source>
        <dbReference type="Proteomes" id="UP000567885"/>
    </source>
</evidence>
<dbReference type="Pfam" id="PF05368">
    <property type="entry name" value="NmrA"/>
    <property type="match status" value="1"/>
</dbReference>
<evidence type="ECO:0000259" key="3">
    <source>
        <dbReference type="Pfam" id="PF05368"/>
    </source>
</evidence>
<evidence type="ECO:0000256" key="1">
    <source>
        <dbReference type="ARBA" id="ARBA00022857"/>
    </source>
</evidence>
<dbReference type="InterPro" id="IPR051609">
    <property type="entry name" value="NmrA/Isoflavone_reductase-like"/>
</dbReference>
<sequence>MAEEIKTVMILGGRGNLGPHLIKALLEAEFDVSVLSRVSSDATDATFQGAKVVKSDYSFSSLVDVFTGKDAVISTLSTANIAEQKIVIDAVAAAKVKRFMPSEFGSDTSVDGLETMAPFLKGKQDVMDHVKSKEAQGLSWTALFTGPWIDWMLIEGRGLLCLDVKTKTGELVNTGEPKFTTTTVAQVGKATAAVLSQPLKTKNQYVQVGSFNTTQKEVIEAFERISKTKFELKELGNKELYARATKNIEQGNWNTGYYELATATVYSDSDVTYFPDKAAHWNKVLGLVQEESFDEMISRVLKTTQ</sequence>
<dbReference type="AlphaFoldDB" id="A0A8H5SVT1"/>
<comment type="caution">
    <text evidence="4">The sequence shown here is derived from an EMBL/GenBank/DDBJ whole genome shotgun (WGS) entry which is preliminary data.</text>
</comment>
<dbReference type="InterPro" id="IPR008030">
    <property type="entry name" value="NmrA-like"/>
</dbReference>
<dbReference type="GO" id="GO:0016491">
    <property type="term" value="F:oxidoreductase activity"/>
    <property type="evidence" value="ECO:0007669"/>
    <property type="project" value="UniProtKB-KW"/>
</dbReference>
<dbReference type="Proteomes" id="UP000567885">
    <property type="component" value="Unassembled WGS sequence"/>
</dbReference>
<dbReference type="CDD" id="cd05259">
    <property type="entry name" value="PCBER_SDR_a"/>
    <property type="match status" value="1"/>
</dbReference>
<evidence type="ECO:0000256" key="2">
    <source>
        <dbReference type="ARBA" id="ARBA00023002"/>
    </source>
</evidence>
<organism evidence="4 5">
    <name type="scientific">Fusarium heterosporum</name>
    <dbReference type="NCBI Taxonomy" id="42747"/>
    <lineage>
        <taxon>Eukaryota</taxon>
        <taxon>Fungi</taxon>
        <taxon>Dikarya</taxon>
        <taxon>Ascomycota</taxon>
        <taxon>Pezizomycotina</taxon>
        <taxon>Sordariomycetes</taxon>
        <taxon>Hypocreomycetidae</taxon>
        <taxon>Hypocreales</taxon>
        <taxon>Nectriaceae</taxon>
        <taxon>Fusarium</taxon>
        <taxon>Fusarium heterosporum species complex</taxon>
    </lineage>
</organism>
<evidence type="ECO:0000313" key="4">
    <source>
        <dbReference type="EMBL" id="KAF5660879.1"/>
    </source>
</evidence>
<accession>A0A8H5SVT1</accession>
<keyword evidence="1" id="KW-0521">NADP</keyword>
<dbReference type="Gene3D" id="3.90.25.10">
    <property type="entry name" value="UDP-galactose 4-epimerase, domain 1"/>
    <property type="match status" value="1"/>
</dbReference>
<gene>
    <name evidence="4" type="ORF">FHETE_8730</name>
</gene>